<comment type="caution">
    <text evidence="1">The sequence shown here is derived from an EMBL/GenBank/DDBJ whole genome shotgun (WGS) entry which is preliminary data.</text>
</comment>
<dbReference type="Proteomes" id="UP001476798">
    <property type="component" value="Unassembled WGS sequence"/>
</dbReference>
<protein>
    <submittedName>
        <fullName evidence="1">Uncharacterized protein</fullName>
    </submittedName>
</protein>
<proteinExistence type="predicted"/>
<organism evidence="1 2">
    <name type="scientific">Goodea atripinnis</name>
    <dbReference type="NCBI Taxonomy" id="208336"/>
    <lineage>
        <taxon>Eukaryota</taxon>
        <taxon>Metazoa</taxon>
        <taxon>Chordata</taxon>
        <taxon>Craniata</taxon>
        <taxon>Vertebrata</taxon>
        <taxon>Euteleostomi</taxon>
        <taxon>Actinopterygii</taxon>
        <taxon>Neopterygii</taxon>
        <taxon>Teleostei</taxon>
        <taxon>Neoteleostei</taxon>
        <taxon>Acanthomorphata</taxon>
        <taxon>Ovalentaria</taxon>
        <taxon>Atherinomorphae</taxon>
        <taxon>Cyprinodontiformes</taxon>
        <taxon>Goodeidae</taxon>
        <taxon>Goodea</taxon>
    </lineage>
</organism>
<evidence type="ECO:0000313" key="1">
    <source>
        <dbReference type="EMBL" id="MEQ2182291.1"/>
    </source>
</evidence>
<keyword evidence="2" id="KW-1185">Reference proteome</keyword>
<sequence length="165" mass="18058">VKSYPKSDVSSSFSAKLAPLYSGPYCVSRWMSEVNYCLTKEDTGEEAGIFHIANLHTPFYTWATASSDKATRQKLSANVDPGLLDRSFPPVLLDPDPGDCSIVDTRTDKTDSDHADTVLPFSAQETADIALETDSVSPPPVDGRGDVPGCYNFRPRRVPRVTADW</sequence>
<gene>
    <name evidence="1" type="ORF">GOODEAATRI_020805</name>
</gene>
<name>A0ABV0PFN1_9TELE</name>
<reference evidence="1 2" key="1">
    <citation type="submission" date="2021-06" db="EMBL/GenBank/DDBJ databases">
        <authorList>
            <person name="Palmer J.M."/>
        </authorList>
    </citation>
    <scope>NUCLEOTIDE SEQUENCE [LARGE SCALE GENOMIC DNA]</scope>
    <source>
        <strain evidence="1 2">GA_2019</strain>
        <tissue evidence="1">Muscle</tissue>
    </source>
</reference>
<accession>A0ABV0PFN1</accession>
<evidence type="ECO:0000313" key="2">
    <source>
        <dbReference type="Proteomes" id="UP001476798"/>
    </source>
</evidence>
<feature type="non-terminal residue" evidence="1">
    <location>
        <position position="1"/>
    </location>
</feature>
<dbReference type="EMBL" id="JAHRIO010071937">
    <property type="protein sequence ID" value="MEQ2182291.1"/>
    <property type="molecule type" value="Genomic_DNA"/>
</dbReference>